<dbReference type="InterPro" id="IPR051681">
    <property type="entry name" value="Ser/Thr_Kinases-Pseudokinases"/>
</dbReference>
<dbReference type="PROSITE" id="PS50011">
    <property type="entry name" value="PROTEIN_KINASE_DOM"/>
    <property type="match status" value="1"/>
</dbReference>
<feature type="domain" description="Protein kinase" evidence="9">
    <location>
        <begin position="12"/>
        <end position="259"/>
    </location>
</feature>
<keyword evidence="6" id="KW-0067">ATP-binding</keyword>
<evidence type="ECO:0000313" key="11">
    <source>
        <dbReference type="Proteomes" id="UP000288168"/>
    </source>
</evidence>
<dbReference type="STRING" id="1325734.A0A428P2Z7"/>
<evidence type="ECO:0000313" key="10">
    <source>
        <dbReference type="EMBL" id="RSL47381.1"/>
    </source>
</evidence>
<dbReference type="OrthoDB" id="4062651at2759"/>
<evidence type="ECO:0000256" key="2">
    <source>
        <dbReference type="ARBA" id="ARBA00022527"/>
    </source>
</evidence>
<proteinExistence type="predicted"/>
<keyword evidence="5" id="KW-0418">Kinase</keyword>
<dbReference type="GO" id="GO:0004674">
    <property type="term" value="F:protein serine/threonine kinase activity"/>
    <property type="evidence" value="ECO:0007669"/>
    <property type="project" value="UniProtKB-KW"/>
</dbReference>
<dbReference type="AlphaFoldDB" id="A0A428P2Z7"/>
<evidence type="ECO:0000256" key="3">
    <source>
        <dbReference type="ARBA" id="ARBA00022679"/>
    </source>
</evidence>
<keyword evidence="2" id="KW-0723">Serine/threonine-protein kinase</keyword>
<evidence type="ECO:0000256" key="4">
    <source>
        <dbReference type="ARBA" id="ARBA00022741"/>
    </source>
</evidence>
<keyword evidence="11" id="KW-1185">Reference proteome</keyword>
<comment type="catalytic activity">
    <reaction evidence="8">
        <text>L-seryl-[protein] + ATP = O-phospho-L-seryl-[protein] + ADP + H(+)</text>
        <dbReference type="Rhea" id="RHEA:17989"/>
        <dbReference type="Rhea" id="RHEA-COMP:9863"/>
        <dbReference type="Rhea" id="RHEA-COMP:11604"/>
        <dbReference type="ChEBI" id="CHEBI:15378"/>
        <dbReference type="ChEBI" id="CHEBI:29999"/>
        <dbReference type="ChEBI" id="CHEBI:30616"/>
        <dbReference type="ChEBI" id="CHEBI:83421"/>
        <dbReference type="ChEBI" id="CHEBI:456216"/>
        <dbReference type="EC" id="2.7.11.1"/>
    </reaction>
</comment>
<dbReference type="EMBL" id="NKCI01000218">
    <property type="protein sequence ID" value="RSL47381.1"/>
    <property type="molecule type" value="Genomic_DNA"/>
</dbReference>
<dbReference type="InterPro" id="IPR011009">
    <property type="entry name" value="Kinase-like_dom_sf"/>
</dbReference>
<gene>
    <name evidence="10" type="ORF">CEP54_013414</name>
</gene>
<name>A0A428P2Z7_9HYPO</name>
<reference evidence="10 11" key="1">
    <citation type="submission" date="2017-06" db="EMBL/GenBank/DDBJ databases">
        <title>Comparative genomic analysis of Ambrosia Fusariam Clade fungi.</title>
        <authorList>
            <person name="Stajich J.E."/>
            <person name="Carrillo J."/>
            <person name="Kijimoto T."/>
            <person name="Eskalen A."/>
            <person name="O'Donnell K."/>
            <person name="Kasson M."/>
        </authorList>
    </citation>
    <scope>NUCLEOTIDE SEQUENCE [LARGE SCALE GENOMIC DNA]</scope>
    <source>
        <strain evidence="10 11">NRRL62584</strain>
    </source>
</reference>
<evidence type="ECO:0000256" key="1">
    <source>
        <dbReference type="ARBA" id="ARBA00012513"/>
    </source>
</evidence>
<dbReference type="Gene3D" id="1.10.510.10">
    <property type="entry name" value="Transferase(Phosphotransferase) domain 1"/>
    <property type="match status" value="1"/>
</dbReference>
<keyword evidence="3" id="KW-0808">Transferase</keyword>
<dbReference type="PANTHER" id="PTHR44329">
    <property type="entry name" value="SERINE/THREONINE-PROTEIN KINASE TNNI3K-RELATED"/>
    <property type="match status" value="1"/>
</dbReference>
<comment type="caution">
    <text evidence="10">The sequence shown here is derived from an EMBL/GenBank/DDBJ whole genome shotgun (WGS) entry which is preliminary data.</text>
</comment>
<dbReference type="EC" id="2.7.11.1" evidence="1"/>
<evidence type="ECO:0000256" key="8">
    <source>
        <dbReference type="ARBA" id="ARBA00048679"/>
    </source>
</evidence>
<organism evidence="10 11">
    <name type="scientific">Fusarium duplospermum</name>
    <dbReference type="NCBI Taxonomy" id="1325734"/>
    <lineage>
        <taxon>Eukaryota</taxon>
        <taxon>Fungi</taxon>
        <taxon>Dikarya</taxon>
        <taxon>Ascomycota</taxon>
        <taxon>Pezizomycotina</taxon>
        <taxon>Sordariomycetes</taxon>
        <taxon>Hypocreomycetidae</taxon>
        <taxon>Hypocreales</taxon>
        <taxon>Nectriaceae</taxon>
        <taxon>Fusarium</taxon>
        <taxon>Fusarium solani species complex</taxon>
    </lineage>
</organism>
<accession>A0A428P2Z7</accession>
<dbReference type="PANTHER" id="PTHR44329:SF285">
    <property type="entry name" value="V-MOS MOLONEY MURINE SARCOMA VIRAL ONCO HOMOLOG"/>
    <property type="match status" value="1"/>
</dbReference>
<protein>
    <recommendedName>
        <fullName evidence="1">non-specific serine/threonine protein kinase</fullName>
        <ecNumber evidence="1">2.7.11.1</ecNumber>
    </recommendedName>
</protein>
<evidence type="ECO:0000256" key="6">
    <source>
        <dbReference type="ARBA" id="ARBA00022840"/>
    </source>
</evidence>
<dbReference type="Proteomes" id="UP000288168">
    <property type="component" value="Unassembled WGS sequence"/>
</dbReference>
<dbReference type="GO" id="GO:0005524">
    <property type="term" value="F:ATP binding"/>
    <property type="evidence" value="ECO:0007669"/>
    <property type="project" value="UniProtKB-KW"/>
</dbReference>
<dbReference type="SUPFAM" id="SSF56112">
    <property type="entry name" value="Protein kinase-like (PK-like)"/>
    <property type="match status" value="1"/>
</dbReference>
<evidence type="ECO:0000256" key="5">
    <source>
        <dbReference type="ARBA" id="ARBA00022777"/>
    </source>
</evidence>
<dbReference type="InterPro" id="IPR000719">
    <property type="entry name" value="Prot_kinase_dom"/>
</dbReference>
<comment type="catalytic activity">
    <reaction evidence="7">
        <text>L-threonyl-[protein] + ATP = O-phospho-L-threonyl-[protein] + ADP + H(+)</text>
        <dbReference type="Rhea" id="RHEA:46608"/>
        <dbReference type="Rhea" id="RHEA-COMP:11060"/>
        <dbReference type="Rhea" id="RHEA-COMP:11605"/>
        <dbReference type="ChEBI" id="CHEBI:15378"/>
        <dbReference type="ChEBI" id="CHEBI:30013"/>
        <dbReference type="ChEBI" id="CHEBI:30616"/>
        <dbReference type="ChEBI" id="CHEBI:61977"/>
        <dbReference type="ChEBI" id="CHEBI:456216"/>
        <dbReference type="EC" id="2.7.11.1"/>
    </reaction>
</comment>
<evidence type="ECO:0000259" key="9">
    <source>
        <dbReference type="PROSITE" id="PS50011"/>
    </source>
</evidence>
<sequence length="292" mass="32962">MIPVLRPPFPSLSADDSISSGSVGHVYGIGQHLVLKCPIVLDNHHPTQTEMMEESQTQIACEKAVYKILMENRHPNIVHAVLCAPEGIFMHRQAMTLDDRLGNPNLPQHLKNKWIRQLSSALSWLEHLGFAHGDLRPANIFLSQEEDIRLGDFDCTVRIGEKLKAGGGSFGKLFENYEFPNASPMTEQYSLGSCIYTLRFGHEPWHEIDEPQKVLKLIRNEFPDASGDEVFGEIIQKCWHGKYDSMRAVEREILIQLGMKEGGNDYAGVDEELSSTLEAECEAFLERESRKS</sequence>
<dbReference type="Pfam" id="PF00069">
    <property type="entry name" value="Pkinase"/>
    <property type="match status" value="1"/>
</dbReference>
<evidence type="ECO:0000256" key="7">
    <source>
        <dbReference type="ARBA" id="ARBA00047899"/>
    </source>
</evidence>
<keyword evidence="4" id="KW-0547">Nucleotide-binding</keyword>